<evidence type="ECO:0000256" key="3">
    <source>
        <dbReference type="SAM" id="Coils"/>
    </source>
</evidence>
<comment type="subcellular location">
    <subcellularLocation>
        <location evidence="2">Cell membrane</location>
        <topology evidence="2">Lipid-anchor</topology>
    </subcellularLocation>
</comment>
<accession>A0A4R2PU07</accession>
<proteinExistence type="inferred from homology"/>
<comment type="similarity">
    <text evidence="1 2">Belongs to the outer membrane factor (OMF) (TC 1.B.17) family.</text>
</comment>
<evidence type="ECO:0000256" key="1">
    <source>
        <dbReference type="ARBA" id="ARBA00007613"/>
    </source>
</evidence>
<keyword evidence="2" id="KW-0472">Membrane</keyword>
<keyword evidence="3" id="KW-0175">Coiled coil</keyword>
<dbReference type="InterPro" id="IPR003423">
    <property type="entry name" value="OMP_efflux"/>
</dbReference>
<dbReference type="InterPro" id="IPR010131">
    <property type="entry name" value="MdtP/NodT-like"/>
</dbReference>
<dbReference type="GO" id="GO:0005886">
    <property type="term" value="C:plasma membrane"/>
    <property type="evidence" value="ECO:0007669"/>
    <property type="project" value="UniProtKB-SubCell"/>
</dbReference>
<dbReference type="Gene3D" id="1.20.1600.10">
    <property type="entry name" value="Outer membrane efflux proteins (OEP)"/>
    <property type="match status" value="1"/>
</dbReference>
<feature type="coiled-coil region" evidence="3">
    <location>
        <begin position="179"/>
        <end position="206"/>
    </location>
</feature>
<dbReference type="SUPFAM" id="SSF56954">
    <property type="entry name" value="Outer membrane efflux proteins (OEP)"/>
    <property type="match status" value="1"/>
</dbReference>
<dbReference type="EMBL" id="SLXO01000001">
    <property type="protein sequence ID" value="TCP38518.1"/>
    <property type="molecule type" value="Genomic_DNA"/>
</dbReference>
<keyword evidence="2" id="KW-0812">Transmembrane</keyword>
<evidence type="ECO:0000313" key="4">
    <source>
        <dbReference type="EMBL" id="TCP38518.1"/>
    </source>
</evidence>
<dbReference type="AlphaFoldDB" id="A0A4R2PU07"/>
<dbReference type="GO" id="GO:0015562">
    <property type="term" value="F:efflux transmembrane transporter activity"/>
    <property type="evidence" value="ECO:0007669"/>
    <property type="project" value="InterPro"/>
</dbReference>
<keyword evidence="5" id="KW-1185">Reference proteome</keyword>
<protein>
    <submittedName>
        <fullName evidence="4">NodT family efflux transporter outer membrane factor (OMF) lipoprotein</fullName>
    </submittedName>
</protein>
<name>A0A4R2PU07_RHOSA</name>
<dbReference type="Pfam" id="PF02321">
    <property type="entry name" value="OEP"/>
    <property type="match status" value="2"/>
</dbReference>
<dbReference type="NCBIfam" id="TIGR01845">
    <property type="entry name" value="outer_NodT"/>
    <property type="match status" value="1"/>
</dbReference>
<dbReference type="Gene3D" id="2.20.200.10">
    <property type="entry name" value="Outer membrane efflux proteins (OEP)"/>
    <property type="match status" value="1"/>
</dbReference>
<gene>
    <name evidence="4" type="ORF">EV659_101422</name>
</gene>
<dbReference type="PANTHER" id="PTHR30203">
    <property type="entry name" value="OUTER MEMBRANE CATION EFFLUX PROTEIN"/>
    <property type="match status" value="1"/>
</dbReference>
<evidence type="ECO:0000313" key="5">
    <source>
        <dbReference type="Proteomes" id="UP000295399"/>
    </source>
</evidence>
<keyword evidence="2" id="KW-1134">Transmembrane beta strand</keyword>
<reference evidence="4 5" key="1">
    <citation type="submission" date="2019-03" db="EMBL/GenBank/DDBJ databases">
        <title>Genomic Encyclopedia of Type Strains, Phase IV (KMG-IV): sequencing the most valuable type-strain genomes for metagenomic binning, comparative biology and taxonomic classification.</title>
        <authorList>
            <person name="Goeker M."/>
        </authorList>
    </citation>
    <scope>NUCLEOTIDE SEQUENCE [LARGE SCALE GENOMIC DNA]</scope>
    <source>
        <strain evidence="4 5">DSM 2132</strain>
    </source>
</reference>
<dbReference type="Proteomes" id="UP000295399">
    <property type="component" value="Unassembled WGS sequence"/>
</dbReference>
<comment type="caution">
    <text evidence="4">The sequence shown here is derived from an EMBL/GenBank/DDBJ whole genome shotgun (WGS) entry which is preliminary data.</text>
</comment>
<keyword evidence="2 4" id="KW-0449">Lipoprotein</keyword>
<organism evidence="4 5">
    <name type="scientific">Rhodothalassium salexigens DSM 2132</name>
    <dbReference type="NCBI Taxonomy" id="1188247"/>
    <lineage>
        <taxon>Bacteria</taxon>
        <taxon>Pseudomonadati</taxon>
        <taxon>Pseudomonadota</taxon>
        <taxon>Alphaproteobacteria</taxon>
        <taxon>Rhodothalassiales</taxon>
        <taxon>Rhodothalassiaceae</taxon>
        <taxon>Rhodothalassium</taxon>
    </lineage>
</organism>
<evidence type="ECO:0000256" key="2">
    <source>
        <dbReference type="RuleBase" id="RU362097"/>
    </source>
</evidence>
<dbReference type="PANTHER" id="PTHR30203:SF25">
    <property type="entry name" value="OUTER MEMBRANE PROTEIN-RELATED"/>
    <property type="match status" value="1"/>
</dbReference>
<keyword evidence="2" id="KW-0564">Palmitate</keyword>
<sequence>MATLVATLLPMVLLAGCAVGPDYKRPETEAMPVWRQDLRGQLTPGDVRLAGWWQQLGDDTLDALIDRATEASPSLALARARLGEARADAGVAQSLLFPTVNVGGLGVRSRQPRALFPLTGGQGATVSALAIQGAWEADLWGRVVRTIRSAEAAEAAAVAGYQDALVVLYAEIANRYVSLRILQQRLAVAERNVAAQRQSLALVQNRLAAELAPELEAHQATQALATSEATIPRLRSAIKRTRNALAVLVGAQPGRLDPALAERLDQPAPIPRFGGPVGVGIPADTLRQRPDIRRAERLLAAQTERIGARQAERLPRLTLSGVFGTAAVGTGLFDAANRFFSVGPSLAANLFSAGALSARVDAERARTAQALAAYEQTVLVALQDVEAALIAYGEELDRRRALERAVAASRQAVTQVKELYEIGLTDFQNVLDSERSLLSSEDQLVQSRGLLVTSLIALYRAVGGGWQSVPVPGQPPATGATDEDETP</sequence>
<dbReference type="InParanoid" id="A0A4R2PU07"/>